<dbReference type="Gene3D" id="3.40.50.300">
    <property type="entry name" value="P-loop containing nucleotide triphosphate hydrolases"/>
    <property type="match status" value="2"/>
</dbReference>
<feature type="domain" description="AAA+ ATPase" evidence="4">
    <location>
        <begin position="726"/>
        <end position="866"/>
    </location>
</feature>
<dbReference type="SUPFAM" id="SSF52540">
    <property type="entry name" value="P-loop containing nucleoside triphosphate hydrolases"/>
    <property type="match status" value="2"/>
</dbReference>
<dbReference type="RefSeq" id="WP_008472188.1">
    <property type="nucleotide sequence ID" value="NZ_AYZO01000019.1"/>
</dbReference>
<organism evidence="5 7">
    <name type="scientific">Lactobacillus gigeriorum DSM 23908 = CRBIP 24.85</name>
    <dbReference type="NCBI Taxonomy" id="1423751"/>
    <lineage>
        <taxon>Bacteria</taxon>
        <taxon>Bacillati</taxon>
        <taxon>Bacillota</taxon>
        <taxon>Bacilli</taxon>
        <taxon>Lactobacillales</taxon>
        <taxon>Lactobacillaceae</taxon>
        <taxon>Lactobacillus</taxon>
    </lineage>
</organism>
<dbReference type="AlphaFoldDB" id="I7J1G3"/>
<evidence type="ECO:0000256" key="2">
    <source>
        <dbReference type="ARBA" id="ARBA00022741"/>
    </source>
</evidence>
<comment type="caution">
    <text evidence="5">The sequence shown here is derived from an EMBL/GenBank/DDBJ whole genome shotgun (WGS) entry which is preliminary data.</text>
</comment>
<dbReference type="FunFam" id="3.40.50.300:FF:000216">
    <property type="entry name" value="Type VII secretion ATPase EccA"/>
    <property type="match status" value="2"/>
</dbReference>
<feature type="domain" description="AAA+ ATPase" evidence="4">
    <location>
        <begin position="452"/>
        <end position="593"/>
    </location>
</feature>
<evidence type="ECO:0000256" key="1">
    <source>
        <dbReference type="ARBA" id="ARBA00010378"/>
    </source>
</evidence>
<protein>
    <submittedName>
        <fullName evidence="5">Stage V sporulation protein K</fullName>
    </submittedName>
</protein>
<reference evidence="5 7" key="1">
    <citation type="submission" date="2012-06" db="EMBL/GenBank/DDBJ databases">
        <title>Draft genome sequence of Lactobacillus gigeriorum CRBIP 24.85T, isolated from chicken crop.</title>
        <authorList>
            <person name="Cousin S."/>
            <person name="Ma L."/>
            <person name="Creno S."/>
            <person name="Clermont D."/>
            <person name="Loux V."/>
            <person name="Bizet C."/>
            <person name="Bouchier C."/>
        </authorList>
    </citation>
    <scope>NUCLEOTIDE SEQUENCE [LARGE SCALE GENOMIC DNA]</scope>
    <source>
        <strain evidence="7">CRBIP 24.85T</strain>
        <strain evidence="5">Type strain: CRBIP 24.85</strain>
    </source>
</reference>
<dbReference type="Proteomes" id="UP000051521">
    <property type="component" value="Unassembled WGS sequence"/>
</dbReference>
<evidence type="ECO:0000313" key="6">
    <source>
        <dbReference type="EMBL" id="KRN11718.1"/>
    </source>
</evidence>
<dbReference type="PANTHER" id="PTHR43392">
    <property type="entry name" value="AAA-TYPE ATPASE FAMILY PROTEIN / ANKYRIN REPEAT FAMILY PROTEIN"/>
    <property type="match status" value="1"/>
</dbReference>
<dbReference type="Gene3D" id="1.10.8.60">
    <property type="match status" value="2"/>
</dbReference>
<dbReference type="InterPro" id="IPR012332">
    <property type="entry name" value="Autotransporter_pectin_lyase_C"/>
</dbReference>
<dbReference type="Proteomes" id="UP000009326">
    <property type="component" value="Unassembled WGS sequence"/>
</dbReference>
<evidence type="ECO:0000313" key="5">
    <source>
        <dbReference type="EMBL" id="CCI86297.1"/>
    </source>
</evidence>
<dbReference type="SMART" id="SM00382">
    <property type="entry name" value="AAA"/>
    <property type="match status" value="2"/>
</dbReference>
<evidence type="ECO:0000313" key="8">
    <source>
        <dbReference type="Proteomes" id="UP000051521"/>
    </source>
</evidence>
<evidence type="ECO:0000259" key="4">
    <source>
        <dbReference type="SMART" id="SM00382"/>
    </source>
</evidence>
<sequence>MNTFKVGTPTTANENILSFSEAYKAASDGDVLEIQGAQNLELPEQFTLAKSLTITTNEVDASQFPNLKASFKIEDNVTIKFSKLNFTNDAELQSILAVDHASVEVEDSTFTSSNTGVARFATISGKKANVTLKNSKITGLFSFTMQSKLRLDHTEANAEVGNKLMLELEESSAEIINKSKVKAQIKRDDYASFKVEKSRFFAKDSNLVGQIWATEDSTVTLKDSQIATSRSSVAIAADKTTLELKNSKLTSNQRTALRLTNLSRATMEGATFTPGAGKYDFIIEDSIVKLDQEDLSLIYFARSDVEIGTATIQSLQAEDHTTLQIQDVDFSSEHATKWKNFTLKDHSVLIALKVRTDIRDTYAELKGGSYARIEQVNRLPYINIIDNDSRIEIATTAEPKPDLFALGDKEDAMETLMNLTGLGRVKEQIKTTTTLIKFNKIRKAQGLKTISNTLHAVFLGNPGTGKTTVARLYAKILYDAGVLPGEEFKFVEAGREDLVGKVIGESAQKTAITLERAKGGVLFIDEAYALNVEDSSNDFGHEVITQILKYMENHRDEIAIIFAGYTEEMQDFLESNPGLDSRIPNKFYFDDYSPKEIVQITKDMLEDDEVHPEDPEYFDKRIASLYRNDFDTGNARWSRNIAQGLELQMAKRIADHPDQSPDVLVNGDIDELVNQGSYIEGSQEDAYEQLQHLIGLKRVKEQIDEFISMALINKKRQEMGYEASDYTLHSLFLGNPGTGKTTVARLMGKTLYQKGVIRRDKFVEVTRADLVGKYVGHTAILTRKILKSALGGVLFIDEAYDLAKRDDSGTDFGKEAVTEILKFMEDHRHDLVIIFAGYYQEMAEFLETNTGLKSRIPNKFDFEDYDVDAICQIGLQKLHEKEYRVDEAKYKEVIEQKYHPSTETGNGRWVQVFNDRLTRIQAERVTRDLEHNDILKITDADLDKLAGLN</sequence>
<dbReference type="GO" id="GO:0005524">
    <property type="term" value="F:ATP binding"/>
    <property type="evidence" value="ECO:0007669"/>
    <property type="project" value="UniProtKB-KW"/>
</dbReference>
<evidence type="ECO:0000313" key="7">
    <source>
        <dbReference type="Proteomes" id="UP000009326"/>
    </source>
</evidence>
<dbReference type="PANTHER" id="PTHR43392:SF2">
    <property type="entry name" value="AAA-TYPE ATPASE FAMILY PROTEIN _ ANKYRIN REPEAT FAMILY PROTEIN"/>
    <property type="match status" value="1"/>
</dbReference>
<dbReference type="InterPro" id="IPR003959">
    <property type="entry name" value="ATPase_AAA_core"/>
</dbReference>
<dbReference type="EMBL" id="AYZO01000019">
    <property type="protein sequence ID" value="KRN11718.1"/>
    <property type="molecule type" value="Genomic_DNA"/>
</dbReference>
<dbReference type="Gene3D" id="2.160.20.20">
    <property type="match status" value="1"/>
</dbReference>
<evidence type="ECO:0000256" key="3">
    <source>
        <dbReference type="ARBA" id="ARBA00022840"/>
    </source>
</evidence>
<dbReference type="OrthoDB" id="9806903at2"/>
<name>I7J1G3_9LACO</name>
<dbReference type="PRINTS" id="PR00819">
    <property type="entry name" value="CBXCFQXSUPER"/>
</dbReference>
<dbReference type="EMBL" id="CAKC01000009">
    <property type="protein sequence ID" value="CCI86297.1"/>
    <property type="molecule type" value="Genomic_DNA"/>
</dbReference>
<dbReference type="Pfam" id="PF00004">
    <property type="entry name" value="AAA"/>
    <property type="match status" value="2"/>
</dbReference>
<reference evidence="6 8" key="2">
    <citation type="journal article" date="2015" name="Genome Announc.">
        <title>Expanding the biotechnology potential of lactobacilli through comparative genomics of 213 strains and associated genera.</title>
        <authorList>
            <person name="Sun Z."/>
            <person name="Harris H.M."/>
            <person name="McCann A."/>
            <person name="Guo C."/>
            <person name="Argimon S."/>
            <person name="Zhang W."/>
            <person name="Yang X."/>
            <person name="Jeffery I.B."/>
            <person name="Cooney J.C."/>
            <person name="Kagawa T.F."/>
            <person name="Liu W."/>
            <person name="Song Y."/>
            <person name="Salvetti E."/>
            <person name="Wrobel A."/>
            <person name="Rasinkangas P."/>
            <person name="Parkhill J."/>
            <person name="Rea M.C."/>
            <person name="O'Sullivan O."/>
            <person name="Ritari J."/>
            <person name="Douillard F.P."/>
            <person name="Paul Ross R."/>
            <person name="Yang R."/>
            <person name="Briner A.E."/>
            <person name="Felis G.E."/>
            <person name="de Vos W.M."/>
            <person name="Barrangou R."/>
            <person name="Klaenhammer T.R."/>
            <person name="Caufield P.W."/>
            <person name="Cui Y."/>
            <person name="Zhang H."/>
            <person name="O'Toole P.W."/>
        </authorList>
    </citation>
    <scope>NUCLEOTIDE SEQUENCE [LARGE SCALE GENOMIC DNA]</scope>
    <source>
        <strain evidence="6 8">DSM 23908</strain>
    </source>
</reference>
<keyword evidence="2" id="KW-0547">Nucleotide-binding</keyword>
<dbReference type="GO" id="GO:0016887">
    <property type="term" value="F:ATP hydrolysis activity"/>
    <property type="evidence" value="ECO:0007669"/>
    <property type="project" value="InterPro"/>
</dbReference>
<dbReference type="InterPro" id="IPR000641">
    <property type="entry name" value="CbxX/CfxQ"/>
</dbReference>
<accession>I7J1G3</accession>
<comment type="similarity">
    <text evidence="1">Belongs to the CbxX/CfxQ family.</text>
</comment>
<proteinExistence type="inferred from homology"/>
<dbReference type="STRING" id="1423751.FC38_GL000565"/>
<dbReference type="InterPro" id="IPR003593">
    <property type="entry name" value="AAA+_ATPase"/>
</dbReference>
<gene>
    <name evidence="5" type="ORF">BN52_06390</name>
    <name evidence="6" type="ORF">FC38_GL000565</name>
</gene>
<dbReference type="CDD" id="cd00009">
    <property type="entry name" value="AAA"/>
    <property type="match status" value="2"/>
</dbReference>
<dbReference type="InterPro" id="IPR027417">
    <property type="entry name" value="P-loop_NTPase"/>
</dbReference>
<keyword evidence="3" id="KW-0067">ATP-binding</keyword>
<dbReference type="InterPro" id="IPR050773">
    <property type="entry name" value="CbxX/CfxQ_RuBisCO_ESX"/>
</dbReference>
<dbReference type="PATRIC" id="fig|1423751.3.peg.588"/>
<keyword evidence="8" id="KW-1185">Reference proteome</keyword>